<evidence type="ECO:0008006" key="4">
    <source>
        <dbReference type="Google" id="ProtNLM"/>
    </source>
</evidence>
<dbReference type="Proteomes" id="UP000293342">
    <property type="component" value="Unassembled WGS sequence"/>
</dbReference>
<evidence type="ECO:0000256" key="1">
    <source>
        <dbReference type="SAM" id="MobiDB-lite"/>
    </source>
</evidence>
<feature type="region of interest" description="Disordered" evidence="1">
    <location>
        <begin position="150"/>
        <end position="191"/>
    </location>
</feature>
<feature type="region of interest" description="Disordered" evidence="1">
    <location>
        <begin position="44"/>
        <end position="133"/>
    </location>
</feature>
<reference evidence="2 3" key="1">
    <citation type="submission" date="2019-02" db="EMBL/GenBank/DDBJ databases">
        <title>Kribbella capetownensis sp. nov. and Kribbella speibonae sp. nov., isolated from soil.</title>
        <authorList>
            <person name="Curtis S.M."/>
            <person name="Norton I."/>
            <person name="Everest G.J."/>
            <person name="Meyers P.R."/>
        </authorList>
    </citation>
    <scope>NUCLEOTIDE SEQUENCE [LARGE SCALE GENOMIC DNA]</scope>
    <source>
        <strain evidence="2 3">YM53</strain>
    </source>
</reference>
<protein>
    <recommendedName>
        <fullName evidence="4">SCP domain-containing protein</fullName>
    </recommendedName>
</protein>
<sequence length="249" mass="25892">MIAVASVILVITPISWILLHQPQNDQADASIPIVTRTDDTYITPTTKPVVAPPTPSAKPTVPPSATPTPTDSTTPSTTPSTTKPTDRPTASPTEGRTTTDPTATPDDRPTTTSPSSPPTSTPPPPPADDGSMTSDELALFTMIDNARQNNGCAPLKRDSNITSGARNDAENNADSGSVNDSSGSKSEAGGDRWSVQDAYNQMMSQSSNTVLNCGHKTLGVGYGSSPHCTSLLCAITGKTPRNAWVADFS</sequence>
<gene>
    <name evidence="2" type="ORF">E0H75_29930</name>
</gene>
<dbReference type="OrthoDB" id="3826367at2"/>
<dbReference type="AlphaFoldDB" id="A0A4R0JMK3"/>
<dbReference type="EMBL" id="SJKD01000007">
    <property type="protein sequence ID" value="TCC46088.1"/>
    <property type="molecule type" value="Genomic_DNA"/>
</dbReference>
<accession>A0A4R0JMK3</accession>
<feature type="compositionally biased region" description="Low complexity" evidence="1">
    <location>
        <begin position="67"/>
        <end position="114"/>
    </location>
</feature>
<feature type="compositionally biased region" description="Low complexity" evidence="1">
    <location>
        <begin position="172"/>
        <end position="186"/>
    </location>
</feature>
<proteinExistence type="predicted"/>
<dbReference type="PRINTS" id="PR01217">
    <property type="entry name" value="PRICHEXTENSN"/>
</dbReference>
<organism evidence="2 3">
    <name type="scientific">Kribbella capetownensis</name>
    <dbReference type="NCBI Taxonomy" id="1572659"/>
    <lineage>
        <taxon>Bacteria</taxon>
        <taxon>Bacillati</taxon>
        <taxon>Actinomycetota</taxon>
        <taxon>Actinomycetes</taxon>
        <taxon>Propionibacteriales</taxon>
        <taxon>Kribbellaceae</taxon>
        <taxon>Kribbella</taxon>
    </lineage>
</organism>
<keyword evidence="3" id="KW-1185">Reference proteome</keyword>
<dbReference type="InterPro" id="IPR035940">
    <property type="entry name" value="CAP_sf"/>
</dbReference>
<dbReference type="Gene3D" id="3.40.33.10">
    <property type="entry name" value="CAP"/>
    <property type="match status" value="1"/>
</dbReference>
<name>A0A4R0JMK3_9ACTN</name>
<evidence type="ECO:0000313" key="2">
    <source>
        <dbReference type="EMBL" id="TCC46088.1"/>
    </source>
</evidence>
<comment type="caution">
    <text evidence="2">The sequence shown here is derived from an EMBL/GenBank/DDBJ whole genome shotgun (WGS) entry which is preliminary data.</text>
</comment>
<evidence type="ECO:0000313" key="3">
    <source>
        <dbReference type="Proteomes" id="UP000293342"/>
    </source>
</evidence>
<feature type="compositionally biased region" description="Pro residues" evidence="1">
    <location>
        <begin position="50"/>
        <end position="66"/>
    </location>
</feature>
<feature type="compositionally biased region" description="Pro residues" evidence="1">
    <location>
        <begin position="115"/>
        <end position="127"/>
    </location>
</feature>